<dbReference type="EMBL" id="KN565730">
    <property type="protein sequence ID" value="KHJ85020.1"/>
    <property type="molecule type" value="Genomic_DNA"/>
</dbReference>
<protein>
    <submittedName>
        <fullName evidence="2">Uncharacterized protein</fullName>
    </submittedName>
</protein>
<dbReference type="AlphaFoldDB" id="A0A0B1SP88"/>
<proteinExistence type="predicted"/>
<name>A0A0B1SP88_OESDE</name>
<dbReference type="OrthoDB" id="300855at2759"/>
<dbReference type="GO" id="GO:0034704">
    <property type="term" value="C:calcium channel complex"/>
    <property type="evidence" value="ECO:0007669"/>
    <property type="project" value="TreeGrafter"/>
</dbReference>
<dbReference type="PANTHER" id="PTHR46399">
    <property type="entry name" value="B30.2/SPRY DOMAIN-CONTAINING PROTEIN"/>
    <property type="match status" value="1"/>
</dbReference>
<dbReference type="GO" id="GO:0014808">
    <property type="term" value="P:release of sequestered calcium ion into cytosol by sarcoplasmic reticulum"/>
    <property type="evidence" value="ECO:0007669"/>
    <property type="project" value="TreeGrafter"/>
</dbReference>
<feature type="region of interest" description="Disordered" evidence="1">
    <location>
        <begin position="25"/>
        <end position="123"/>
    </location>
</feature>
<dbReference type="PANTHER" id="PTHR46399:SF8">
    <property type="entry name" value="B30.2_SPRY DOMAIN-CONTAINING PROTEIN"/>
    <property type="match status" value="1"/>
</dbReference>
<feature type="compositionally biased region" description="Basic and acidic residues" evidence="1">
    <location>
        <begin position="45"/>
        <end position="56"/>
    </location>
</feature>
<dbReference type="GO" id="GO:0005790">
    <property type="term" value="C:smooth endoplasmic reticulum"/>
    <property type="evidence" value="ECO:0007669"/>
    <property type="project" value="TreeGrafter"/>
</dbReference>
<keyword evidence="3" id="KW-1185">Reference proteome</keyword>
<organism evidence="2 3">
    <name type="scientific">Oesophagostomum dentatum</name>
    <name type="common">Nodular worm</name>
    <dbReference type="NCBI Taxonomy" id="61180"/>
    <lineage>
        <taxon>Eukaryota</taxon>
        <taxon>Metazoa</taxon>
        <taxon>Ecdysozoa</taxon>
        <taxon>Nematoda</taxon>
        <taxon>Chromadorea</taxon>
        <taxon>Rhabditida</taxon>
        <taxon>Rhabditina</taxon>
        <taxon>Rhabditomorpha</taxon>
        <taxon>Strongyloidea</taxon>
        <taxon>Strongylidae</taxon>
        <taxon>Oesophagostomum</taxon>
    </lineage>
</organism>
<gene>
    <name evidence="2" type="ORF">OESDEN_15259</name>
</gene>
<feature type="non-terminal residue" evidence="2">
    <location>
        <position position="1"/>
    </location>
</feature>
<sequence>RRRSFANSHQHNVGITHSFANVASEAQAKSQATRDRLQSMQMSSTERRLTQLREEQSDSESDYGSVKSYLDELETKNTNPINTSTPAPKTTLAPPQVPQMSRKGSKRSNRGGDDTEYNGPLPGLLPNHKGSVLLFLDRVYGIDSQDMLFHFLEQSFLPDLRAATMMDSPRALESDTALALNRYLCNAVLPLLTNHSHFFADAEHHSALLDATLHTVYRMNRLKSLTKNQREAVSDFLVAITRELPPGMMIKLLRKVIVDIQQITDMTVLVPLRLITLHYERCGKYYGNGNQYGVATEIEKRLSMLLFYAIFDSLGSRPYDPDLFGKALPCLTAIGSAISPDYALTVGVEDATKLK</sequence>
<dbReference type="GO" id="GO:0042383">
    <property type="term" value="C:sarcolemma"/>
    <property type="evidence" value="ECO:0007669"/>
    <property type="project" value="TreeGrafter"/>
</dbReference>
<feature type="non-terminal residue" evidence="2">
    <location>
        <position position="355"/>
    </location>
</feature>
<dbReference type="GO" id="GO:0005219">
    <property type="term" value="F:ryanodine-sensitive calcium-release channel activity"/>
    <property type="evidence" value="ECO:0007669"/>
    <property type="project" value="TreeGrafter"/>
</dbReference>
<reference evidence="2 3" key="1">
    <citation type="submission" date="2014-03" db="EMBL/GenBank/DDBJ databases">
        <title>Draft genome of the hookworm Oesophagostomum dentatum.</title>
        <authorList>
            <person name="Mitreva M."/>
        </authorList>
    </citation>
    <scope>NUCLEOTIDE SEQUENCE [LARGE SCALE GENOMIC DNA]</scope>
    <source>
        <strain evidence="2 3">OD-Hann</strain>
    </source>
</reference>
<evidence type="ECO:0000256" key="1">
    <source>
        <dbReference type="SAM" id="MobiDB-lite"/>
    </source>
</evidence>
<evidence type="ECO:0000313" key="3">
    <source>
        <dbReference type="Proteomes" id="UP000053660"/>
    </source>
</evidence>
<dbReference type="GO" id="GO:0033017">
    <property type="term" value="C:sarcoplasmic reticulum membrane"/>
    <property type="evidence" value="ECO:0007669"/>
    <property type="project" value="TreeGrafter"/>
</dbReference>
<dbReference type="Proteomes" id="UP000053660">
    <property type="component" value="Unassembled WGS sequence"/>
</dbReference>
<feature type="compositionally biased region" description="Polar residues" evidence="1">
    <location>
        <begin position="76"/>
        <end position="88"/>
    </location>
</feature>
<dbReference type="InterPro" id="IPR015925">
    <property type="entry name" value="Ryanodine_IP3_receptor"/>
</dbReference>
<dbReference type="GO" id="GO:0030018">
    <property type="term" value="C:Z disc"/>
    <property type="evidence" value="ECO:0007669"/>
    <property type="project" value="TreeGrafter"/>
</dbReference>
<evidence type="ECO:0000313" key="2">
    <source>
        <dbReference type="EMBL" id="KHJ85020.1"/>
    </source>
</evidence>
<dbReference type="GO" id="GO:0006941">
    <property type="term" value="P:striated muscle contraction"/>
    <property type="evidence" value="ECO:0007669"/>
    <property type="project" value="TreeGrafter"/>
</dbReference>
<accession>A0A0B1SP88</accession>